<dbReference type="InterPro" id="IPR036962">
    <property type="entry name" value="Glyco_hydro_3_N_sf"/>
</dbReference>
<organism evidence="12 13">
    <name type="scientific">Microdochium bolleyi</name>
    <dbReference type="NCBI Taxonomy" id="196109"/>
    <lineage>
        <taxon>Eukaryota</taxon>
        <taxon>Fungi</taxon>
        <taxon>Dikarya</taxon>
        <taxon>Ascomycota</taxon>
        <taxon>Pezizomycotina</taxon>
        <taxon>Sordariomycetes</taxon>
        <taxon>Xylariomycetidae</taxon>
        <taxon>Xylariales</taxon>
        <taxon>Microdochiaceae</taxon>
        <taxon>Microdochium</taxon>
    </lineage>
</organism>
<evidence type="ECO:0000256" key="7">
    <source>
        <dbReference type="ARBA" id="ARBA00023277"/>
    </source>
</evidence>
<evidence type="ECO:0000256" key="1">
    <source>
        <dbReference type="ARBA" id="ARBA00000448"/>
    </source>
</evidence>
<dbReference type="PANTHER" id="PTHR30620">
    <property type="entry name" value="PERIPLASMIC BETA-GLUCOSIDASE-RELATED"/>
    <property type="match status" value="1"/>
</dbReference>
<proteinExistence type="inferred from homology"/>
<dbReference type="GO" id="GO:0008422">
    <property type="term" value="F:beta-glucosidase activity"/>
    <property type="evidence" value="ECO:0007669"/>
    <property type="project" value="UniProtKB-EC"/>
</dbReference>
<evidence type="ECO:0000256" key="6">
    <source>
        <dbReference type="ARBA" id="ARBA00023180"/>
    </source>
</evidence>
<evidence type="ECO:0000256" key="2">
    <source>
        <dbReference type="ARBA" id="ARBA00005336"/>
    </source>
</evidence>
<dbReference type="InterPro" id="IPR001764">
    <property type="entry name" value="Glyco_hydro_3_N"/>
</dbReference>
<keyword evidence="6" id="KW-0325">Glycoprotein</keyword>
<accession>A0A136IN49</accession>
<keyword evidence="7" id="KW-0119">Carbohydrate metabolism</keyword>
<evidence type="ECO:0000256" key="8">
    <source>
        <dbReference type="ARBA" id="ARBA00023295"/>
    </source>
</evidence>
<dbReference type="Proteomes" id="UP000070501">
    <property type="component" value="Unassembled WGS sequence"/>
</dbReference>
<feature type="domain" description="Glycoside hydrolase family 3 N-terminal" evidence="10">
    <location>
        <begin position="28"/>
        <end position="381"/>
    </location>
</feature>
<dbReference type="InterPro" id="IPR051915">
    <property type="entry name" value="Cellulose_Degrad_GH3"/>
</dbReference>
<dbReference type="EC" id="3.2.1.21" evidence="3"/>
<reference evidence="13" key="1">
    <citation type="submission" date="2016-02" db="EMBL/GenBank/DDBJ databases">
        <title>Draft genome sequence of Microdochium bolleyi, a fungal endophyte of beachgrass.</title>
        <authorList>
            <consortium name="DOE Joint Genome Institute"/>
            <person name="David A.S."/>
            <person name="May G."/>
            <person name="Haridas S."/>
            <person name="Lim J."/>
            <person name="Wang M."/>
            <person name="Labutti K."/>
            <person name="Lipzen A."/>
            <person name="Barry K."/>
            <person name="Grigoriev I.V."/>
        </authorList>
    </citation>
    <scope>NUCLEOTIDE SEQUENCE [LARGE SCALE GENOMIC DNA]</scope>
    <source>
        <strain evidence="13">J235TASD1</strain>
    </source>
</reference>
<dbReference type="GO" id="GO:0009251">
    <property type="term" value="P:glucan catabolic process"/>
    <property type="evidence" value="ECO:0007669"/>
    <property type="project" value="TreeGrafter"/>
</dbReference>
<evidence type="ECO:0000313" key="13">
    <source>
        <dbReference type="Proteomes" id="UP000070501"/>
    </source>
</evidence>
<feature type="domain" description="Glycoside hydrolase family 3 C-terminal" evidence="11">
    <location>
        <begin position="461"/>
        <end position="595"/>
    </location>
</feature>
<evidence type="ECO:0000313" key="12">
    <source>
        <dbReference type="EMBL" id="KXJ86376.1"/>
    </source>
</evidence>
<evidence type="ECO:0000259" key="11">
    <source>
        <dbReference type="Pfam" id="PF01915"/>
    </source>
</evidence>
<keyword evidence="8" id="KW-0326">Glycosidase</keyword>
<dbReference type="PANTHER" id="PTHR30620:SF16">
    <property type="entry name" value="LYSOSOMAL BETA GLUCOSIDASE"/>
    <property type="match status" value="1"/>
</dbReference>
<dbReference type="Gene3D" id="3.40.50.1700">
    <property type="entry name" value="Glycoside hydrolase family 3 C-terminal domain"/>
    <property type="match status" value="1"/>
</dbReference>
<protein>
    <recommendedName>
        <fullName evidence="3">beta-glucosidase</fullName>
        <ecNumber evidence="3">3.2.1.21</ecNumber>
    </recommendedName>
</protein>
<dbReference type="InterPro" id="IPR002772">
    <property type="entry name" value="Glyco_hydro_3_C"/>
</dbReference>
<gene>
    <name evidence="12" type="ORF">Micbo1qcDRAFT_126353</name>
</gene>
<dbReference type="SUPFAM" id="SSF51445">
    <property type="entry name" value="(Trans)glycosidases"/>
    <property type="match status" value="1"/>
</dbReference>
<comment type="catalytic activity">
    <reaction evidence="1">
        <text>Hydrolysis of terminal, non-reducing beta-D-glucosyl residues with release of beta-D-glucose.</text>
        <dbReference type="EC" id="3.2.1.21"/>
    </reaction>
</comment>
<keyword evidence="9" id="KW-0624">Polysaccharide degradation</keyword>
<dbReference type="InterPro" id="IPR036881">
    <property type="entry name" value="Glyco_hydro_3_C_sf"/>
</dbReference>
<sequence>MVAESAPYWDTSLPVGERVDDLLTHMTLEEKVGQMFHWLVMPGAEDSLSQPNNMMGLESPQDTICTRFISHFALVGSVTDVRQAVRWHNAAQRLARSTRLGIPLTVSSDPRHHFFANLGTAAAAGSLSQWPETLGLAAIRDPATTRRFAEIASQEYRALGIRVALHPQIDLATDYRWSRTNGTFGEDADLTSELVAAYIRGFQGAGPGLSSSSVACMIKHFPGGGALRKGEDSHFHEGRIQEYPGGQFEYHLRPFRAALEAGAAQVMPAYGVPTGLPEYPEVAFGFNKPIVTDLLRGKLGFQGVVVTDFGMITDHIIMGENQQARAWGCEDESRLDRVAKILDAGCDQLGGEICSDLIIELVRSGRVAESRIDASVTRILRDKFLLGLFDNPFLDEEQATQNVGTPEFLAEATAAQRASITVLENATQFLPLSSNSSPSSCKVFLKDFPAEIATARGFTVVGSAKEADLAIVRLQAPYEKRSGAFASTFHAGSLDFSDELLTEVLAICADAPTVVDVYLDRPAVVTPLVGKAAALLGTFGTGPDALMDVLLGAAKPLGKLPFDLPRSMAAVDASLTDKAHDTKDPAFRFGHGLSYP</sequence>
<evidence type="ECO:0000259" key="10">
    <source>
        <dbReference type="Pfam" id="PF00933"/>
    </source>
</evidence>
<dbReference type="Gene3D" id="3.20.20.300">
    <property type="entry name" value="Glycoside hydrolase, family 3, N-terminal domain"/>
    <property type="match status" value="1"/>
</dbReference>
<keyword evidence="13" id="KW-1185">Reference proteome</keyword>
<evidence type="ECO:0000256" key="3">
    <source>
        <dbReference type="ARBA" id="ARBA00012744"/>
    </source>
</evidence>
<evidence type="ECO:0000256" key="4">
    <source>
        <dbReference type="ARBA" id="ARBA00022729"/>
    </source>
</evidence>
<dbReference type="AlphaFoldDB" id="A0A136IN49"/>
<dbReference type="OrthoDB" id="416222at2759"/>
<dbReference type="InParanoid" id="A0A136IN49"/>
<evidence type="ECO:0000256" key="5">
    <source>
        <dbReference type="ARBA" id="ARBA00022801"/>
    </source>
</evidence>
<dbReference type="EMBL" id="KQ964268">
    <property type="protein sequence ID" value="KXJ86376.1"/>
    <property type="molecule type" value="Genomic_DNA"/>
</dbReference>
<dbReference type="Pfam" id="PF00933">
    <property type="entry name" value="Glyco_hydro_3"/>
    <property type="match status" value="1"/>
</dbReference>
<comment type="similarity">
    <text evidence="2">Belongs to the glycosyl hydrolase 3 family.</text>
</comment>
<dbReference type="InterPro" id="IPR017853">
    <property type="entry name" value="GH"/>
</dbReference>
<keyword evidence="4" id="KW-0732">Signal</keyword>
<name>A0A136IN49_9PEZI</name>
<dbReference type="STRING" id="196109.A0A136IN49"/>
<dbReference type="SUPFAM" id="SSF52279">
    <property type="entry name" value="Beta-D-glucan exohydrolase, C-terminal domain"/>
    <property type="match status" value="1"/>
</dbReference>
<dbReference type="Pfam" id="PF01915">
    <property type="entry name" value="Glyco_hydro_3_C"/>
    <property type="match status" value="1"/>
</dbReference>
<keyword evidence="5" id="KW-0378">Hydrolase</keyword>
<dbReference type="PRINTS" id="PR00133">
    <property type="entry name" value="GLHYDRLASE3"/>
</dbReference>
<evidence type="ECO:0000256" key="9">
    <source>
        <dbReference type="ARBA" id="ARBA00023326"/>
    </source>
</evidence>